<sequence>MPTVGVLEFQRNIGQFQHEARREPVEITRHGRREYVLMTAEHYDWLKAAAQRTHRTADAADIVQAAVERAEMDPEHRHLDDLLK</sequence>
<dbReference type="EMBL" id="JBHTCM010000007">
    <property type="protein sequence ID" value="MFC7332868.1"/>
    <property type="molecule type" value="Genomic_DNA"/>
</dbReference>
<accession>A0ABW2KSE7</accession>
<dbReference type="NCBIfam" id="TIGR01552">
    <property type="entry name" value="phd_fam"/>
    <property type="match status" value="1"/>
</dbReference>
<comment type="similarity">
    <text evidence="1 2">Belongs to the phD/YefM antitoxin family.</text>
</comment>
<evidence type="ECO:0000256" key="2">
    <source>
        <dbReference type="RuleBase" id="RU362080"/>
    </source>
</evidence>
<dbReference type="InterPro" id="IPR036165">
    <property type="entry name" value="YefM-like_sf"/>
</dbReference>
<comment type="function">
    <text evidence="2">Antitoxin component of a type II toxin-antitoxin (TA) system.</text>
</comment>
<proteinExistence type="inferred from homology"/>
<comment type="caution">
    <text evidence="3">The sequence shown here is derived from an EMBL/GenBank/DDBJ whole genome shotgun (WGS) entry which is preliminary data.</text>
</comment>
<name>A0ABW2KSE7_9PROT</name>
<reference evidence="4" key="1">
    <citation type="journal article" date="2019" name="Int. J. Syst. Evol. Microbiol.">
        <title>The Global Catalogue of Microorganisms (GCM) 10K type strain sequencing project: providing services to taxonomists for standard genome sequencing and annotation.</title>
        <authorList>
            <consortium name="The Broad Institute Genomics Platform"/>
            <consortium name="The Broad Institute Genome Sequencing Center for Infectious Disease"/>
            <person name="Wu L."/>
            <person name="Ma J."/>
        </authorList>
    </citation>
    <scope>NUCLEOTIDE SEQUENCE [LARGE SCALE GENOMIC DNA]</scope>
    <source>
        <strain evidence="4">CGMCC 1.16275</strain>
    </source>
</reference>
<dbReference type="InterPro" id="IPR006442">
    <property type="entry name" value="Antitoxin_Phd/YefM"/>
</dbReference>
<dbReference type="Proteomes" id="UP001596456">
    <property type="component" value="Unassembled WGS sequence"/>
</dbReference>
<dbReference type="SUPFAM" id="SSF143120">
    <property type="entry name" value="YefM-like"/>
    <property type="match status" value="1"/>
</dbReference>
<dbReference type="Pfam" id="PF02604">
    <property type="entry name" value="PhdYeFM_antitox"/>
    <property type="match status" value="1"/>
</dbReference>
<dbReference type="Gene3D" id="3.40.1620.10">
    <property type="entry name" value="YefM-like domain"/>
    <property type="match status" value="1"/>
</dbReference>
<gene>
    <name evidence="3" type="ORF">ACFQPS_06805</name>
</gene>
<evidence type="ECO:0000313" key="4">
    <source>
        <dbReference type="Proteomes" id="UP001596456"/>
    </source>
</evidence>
<keyword evidence="4" id="KW-1185">Reference proteome</keyword>
<evidence type="ECO:0000256" key="1">
    <source>
        <dbReference type="ARBA" id="ARBA00009981"/>
    </source>
</evidence>
<protein>
    <recommendedName>
        <fullName evidence="2">Antitoxin</fullName>
    </recommendedName>
</protein>
<dbReference type="RefSeq" id="WP_377357589.1">
    <property type="nucleotide sequence ID" value="NZ_JBHTCM010000007.1"/>
</dbReference>
<evidence type="ECO:0000313" key="3">
    <source>
        <dbReference type="EMBL" id="MFC7332868.1"/>
    </source>
</evidence>
<organism evidence="3 4">
    <name type="scientific">Rhodocista pekingensis</name>
    <dbReference type="NCBI Taxonomy" id="201185"/>
    <lineage>
        <taxon>Bacteria</taxon>
        <taxon>Pseudomonadati</taxon>
        <taxon>Pseudomonadota</taxon>
        <taxon>Alphaproteobacteria</taxon>
        <taxon>Rhodospirillales</taxon>
        <taxon>Azospirillaceae</taxon>
        <taxon>Rhodocista</taxon>
    </lineage>
</organism>